<name>A0A0A8ZBJ1_ARUDO</name>
<dbReference type="EMBL" id="GBRH01261739">
    <property type="protein sequence ID" value="JAD36156.1"/>
    <property type="molecule type" value="Transcribed_RNA"/>
</dbReference>
<organism evidence="1">
    <name type="scientific">Arundo donax</name>
    <name type="common">Giant reed</name>
    <name type="synonym">Donax arundinaceus</name>
    <dbReference type="NCBI Taxonomy" id="35708"/>
    <lineage>
        <taxon>Eukaryota</taxon>
        <taxon>Viridiplantae</taxon>
        <taxon>Streptophyta</taxon>
        <taxon>Embryophyta</taxon>
        <taxon>Tracheophyta</taxon>
        <taxon>Spermatophyta</taxon>
        <taxon>Magnoliopsida</taxon>
        <taxon>Liliopsida</taxon>
        <taxon>Poales</taxon>
        <taxon>Poaceae</taxon>
        <taxon>PACMAD clade</taxon>
        <taxon>Arundinoideae</taxon>
        <taxon>Arundineae</taxon>
        <taxon>Arundo</taxon>
    </lineage>
</organism>
<protein>
    <submittedName>
        <fullName evidence="1">Uncharacterized protein</fullName>
    </submittedName>
</protein>
<accession>A0A0A8ZBJ1</accession>
<evidence type="ECO:0000313" key="1">
    <source>
        <dbReference type="EMBL" id="JAD36156.1"/>
    </source>
</evidence>
<sequence>MILGIIFFHEIIDLFKILDDVACQLFVSVVATESLYHVVILY</sequence>
<reference evidence="1" key="1">
    <citation type="submission" date="2014-09" db="EMBL/GenBank/DDBJ databases">
        <authorList>
            <person name="Magalhaes I.L.F."/>
            <person name="Oliveira U."/>
            <person name="Santos F.R."/>
            <person name="Vidigal T.H.D.A."/>
            <person name="Brescovit A.D."/>
            <person name="Santos A.J."/>
        </authorList>
    </citation>
    <scope>NUCLEOTIDE SEQUENCE</scope>
    <source>
        <tissue evidence="1">Shoot tissue taken approximately 20 cm above the soil surface</tissue>
    </source>
</reference>
<dbReference type="AlphaFoldDB" id="A0A0A8ZBJ1"/>
<reference evidence="1" key="2">
    <citation type="journal article" date="2015" name="Data Brief">
        <title>Shoot transcriptome of the giant reed, Arundo donax.</title>
        <authorList>
            <person name="Barrero R.A."/>
            <person name="Guerrero F.D."/>
            <person name="Moolhuijzen P."/>
            <person name="Goolsby J.A."/>
            <person name="Tidwell J."/>
            <person name="Bellgard S.E."/>
            <person name="Bellgard M.I."/>
        </authorList>
    </citation>
    <scope>NUCLEOTIDE SEQUENCE</scope>
    <source>
        <tissue evidence="1">Shoot tissue taken approximately 20 cm above the soil surface</tissue>
    </source>
</reference>
<proteinExistence type="predicted"/>